<comment type="caution">
    <text evidence="1">The sequence shown here is derived from an EMBL/GenBank/DDBJ whole genome shotgun (WGS) entry which is preliminary data.</text>
</comment>
<reference evidence="1 2" key="1">
    <citation type="submission" date="2019-01" db="EMBL/GenBank/DDBJ databases">
        <title>Filimonas sp. strain TTM-71.</title>
        <authorList>
            <person name="Chen W.-M."/>
        </authorList>
    </citation>
    <scope>NUCLEOTIDE SEQUENCE [LARGE SCALE GENOMIC DNA]</scope>
    <source>
        <strain evidence="1 2">TTM-71</strain>
    </source>
</reference>
<dbReference type="Proteomes" id="UP000290545">
    <property type="component" value="Unassembled WGS sequence"/>
</dbReference>
<dbReference type="InterPro" id="IPR050708">
    <property type="entry name" value="T6SS_VgrG/RHS"/>
</dbReference>
<proteinExistence type="predicted"/>
<name>A0A4Q1D152_9BACT</name>
<evidence type="ECO:0000313" key="1">
    <source>
        <dbReference type="EMBL" id="RXK81422.1"/>
    </source>
</evidence>
<dbReference type="AlphaFoldDB" id="A0A4Q1D152"/>
<organism evidence="1 2">
    <name type="scientific">Filimonas effusa</name>
    <dbReference type="NCBI Taxonomy" id="2508721"/>
    <lineage>
        <taxon>Bacteria</taxon>
        <taxon>Pseudomonadati</taxon>
        <taxon>Bacteroidota</taxon>
        <taxon>Chitinophagia</taxon>
        <taxon>Chitinophagales</taxon>
        <taxon>Chitinophagaceae</taxon>
        <taxon>Filimonas</taxon>
    </lineage>
</organism>
<dbReference type="EMBL" id="SDHZ01000004">
    <property type="protein sequence ID" value="RXK81422.1"/>
    <property type="molecule type" value="Genomic_DNA"/>
</dbReference>
<dbReference type="InterPro" id="IPR022385">
    <property type="entry name" value="Rhs_assc_core"/>
</dbReference>
<keyword evidence="2" id="KW-1185">Reference proteome</keyword>
<dbReference type="OrthoDB" id="676555at2"/>
<accession>A0A4Q1D152</accession>
<sequence>MNGNGQKTGSAIVLKVMSGDKVNIQADSWYGEPASSNSQSALGWPDLIASLAGGIAGTGAGSHNGALLQQNQNLKDGLGSFLTNVVNADYVVNGGNKPKVYLNYVLFDDQFNVVITNDGNNSRIDRVGDAGQLKSHIVAGHPITRNGYLYIYVSNETPGLNVIFDNLKVTHTRGALTEETHYYPFGLTMAGISSKAAGKLQNRYRFNGGNELQNNEFSNGSGLDWYDAMFRQYDPQIGRFHQLDPLAEFDISKSAYVFVSNNPISFSDPFGLADSTKAPGFPNSTTGANVLPAIVLAPVVTKVPASDQGYVIDAMLGGQITPLWPNGNSQNNTTEAGVPSLVPVSPGLYPVGPPGRVIPLHPPIVEEAGAGVLAPILVRGVSVIVATVWPIKLGAGASSVPLPYFTKDPYPGHGNNRGNSNEHIIYRFTFNATDGKTPVLKYGISDVYSNGLDRPENQKAALMSAYGSSVNYVIMARGVNRLNALFLEQLLVSKHVQQWGYMPREQVRPGAFNGF</sequence>
<dbReference type="RefSeq" id="WP_129005673.1">
    <property type="nucleotide sequence ID" value="NZ_SDHZ01000004.1"/>
</dbReference>
<dbReference type="Gene3D" id="2.180.10.10">
    <property type="entry name" value="RHS repeat-associated core"/>
    <property type="match status" value="1"/>
</dbReference>
<gene>
    <name evidence="1" type="ORF">ESB13_21045</name>
</gene>
<dbReference type="NCBIfam" id="TIGR03696">
    <property type="entry name" value="Rhs_assc_core"/>
    <property type="match status" value="1"/>
</dbReference>
<dbReference type="PANTHER" id="PTHR32305:SF15">
    <property type="entry name" value="PROTEIN RHSA-RELATED"/>
    <property type="match status" value="1"/>
</dbReference>
<evidence type="ECO:0000313" key="2">
    <source>
        <dbReference type="Proteomes" id="UP000290545"/>
    </source>
</evidence>
<protein>
    <submittedName>
        <fullName evidence="1">RHS repeat-associated core domain-containing protein</fullName>
    </submittedName>
</protein>
<dbReference type="PANTHER" id="PTHR32305">
    <property type="match status" value="1"/>
</dbReference>